<dbReference type="InterPro" id="IPR004291">
    <property type="entry name" value="Transposase_IS66_central"/>
</dbReference>
<accession>A0ABY0QQ51</accession>
<evidence type="ECO:0000313" key="6">
    <source>
        <dbReference type="EMBL" id="SDL47003.1"/>
    </source>
</evidence>
<feature type="domain" description="Transposase IS66 zinc-finger binding" evidence="3">
    <location>
        <begin position="124"/>
        <end position="168"/>
    </location>
</feature>
<dbReference type="EMBL" id="FNGL01000047">
    <property type="protein sequence ID" value="SDL47003.1"/>
    <property type="molecule type" value="Genomic_DNA"/>
</dbReference>
<evidence type="ECO:0000259" key="5">
    <source>
        <dbReference type="Pfam" id="PF13817"/>
    </source>
</evidence>
<gene>
    <name evidence="6" type="ORF">SAMN05216497_1473</name>
</gene>
<dbReference type="Pfam" id="PF13817">
    <property type="entry name" value="DDE_Tnp_IS66_C"/>
    <property type="match status" value="1"/>
</dbReference>
<dbReference type="Proteomes" id="UP000198811">
    <property type="component" value="Unassembled WGS sequence"/>
</dbReference>
<feature type="domain" description="Transposase IS66 central" evidence="2">
    <location>
        <begin position="189"/>
        <end position="477"/>
    </location>
</feature>
<dbReference type="Pfam" id="PF13005">
    <property type="entry name" value="zf-IS66"/>
    <property type="match status" value="1"/>
</dbReference>
<reference evidence="6 7" key="1">
    <citation type="submission" date="2016-10" db="EMBL/GenBank/DDBJ databases">
        <authorList>
            <person name="Varghese N."/>
            <person name="Submissions S."/>
        </authorList>
    </citation>
    <scope>NUCLEOTIDE SEQUENCE [LARGE SCALE GENOMIC DNA]</scope>
    <source>
        <strain evidence="6 7">NLAE-zl-C224</strain>
    </source>
</reference>
<dbReference type="InterPro" id="IPR052344">
    <property type="entry name" value="Transposase-related"/>
</dbReference>
<comment type="caution">
    <text evidence="6">The sequence shown here is derived from an EMBL/GenBank/DDBJ whole genome shotgun (WGS) entry which is preliminary data.</text>
</comment>
<feature type="domain" description="Transposase IS66 C-terminal" evidence="5">
    <location>
        <begin position="483"/>
        <end position="523"/>
    </location>
</feature>
<evidence type="ECO:0000259" key="3">
    <source>
        <dbReference type="Pfam" id="PF13005"/>
    </source>
</evidence>
<feature type="coiled-coil region" evidence="1">
    <location>
        <begin position="30"/>
        <end position="57"/>
    </location>
</feature>
<protein>
    <submittedName>
        <fullName evidence="6">Transposase</fullName>
    </submittedName>
</protein>
<dbReference type="RefSeq" id="WP_242868158.1">
    <property type="nucleotide sequence ID" value="NZ_FNGL01000047.1"/>
</dbReference>
<dbReference type="InterPro" id="IPR039552">
    <property type="entry name" value="IS66_C"/>
</dbReference>
<dbReference type="Pfam" id="PF03050">
    <property type="entry name" value="DDE_Tnp_IS66"/>
    <property type="match status" value="1"/>
</dbReference>
<organism evidence="6 7">
    <name type="scientific">Clostridium cochlearium</name>
    <dbReference type="NCBI Taxonomy" id="1494"/>
    <lineage>
        <taxon>Bacteria</taxon>
        <taxon>Bacillati</taxon>
        <taxon>Bacillota</taxon>
        <taxon>Clostridia</taxon>
        <taxon>Eubacteriales</taxon>
        <taxon>Clostridiaceae</taxon>
        <taxon>Clostridium</taxon>
    </lineage>
</organism>
<feature type="domain" description="Transposase TnpC homeodomain" evidence="4">
    <location>
        <begin position="46"/>
        <end position="116"/>
    </location>
</feature>
<sequence length="537" mass="62209">MKTLEKTANKSIDKQLNTENDSNISLEDLCKLQAQQIEELTAKLNWYEEQFRLSQQKRFGSSSEKINPDQLSIFNEAEKESRPEKEEPTIEEITYKRRKSKGLNKKSFEDLPVEVIEYDLGKEEKTCPECGSPLHKMSKEVRRELKVIPAEVKIVEHVSYVYACRQCEKNNTFTPIVKAKMPNPVLKGSFVSPSLLAYVMDRKYSEAVPLYRQEQQFKKFGIDLSRQNLANWIIHGANNWLKFIYDRMHTYLLNEPIIHADETVMQVLDEEGKKPTSKSYMWLYATGVYSPPIFLYEYQPSRAKKHPKEFLKGFNGFLQTDGYSGYNAVENVTLVGCFAHARRGFADALKALPDDSTLARTNAEEGIEFCNKLFKLEKEFKKEDLSPEERYKQRLEKSRPVLKDFLSWLKEKEKQTLPKSSLGKAISYCLNQWDKLEAFMLDGRCEISNNRAERAIKPFVIGRKNFLFSKSPKGAQASAVVYSIIETAKANNLNTFYYLTYLFEKLPNIDLNNLEELDNLLPWSDSIPQECKVPNKE</sequence>
<evidence type="ECO:0000259" key="4">
    <source>
        <dbReference type="Pfam" id="PF13007"/>
    </source>
</evidence>
<dbReference type="InterPro" id="IPR024474">
    <property type="entry name" value="Znf_dom_IS66"/>
</dbReference>
<dbReference type="PANTHER" id="PTHR33678:SF2">
    <property type="match status" value="1"/>
</dbReference>
<name>A0ABY0QQ51_CLOCO</name>
<dbReference type="PANTHER" id="PTHR33678">
    <property type="entry name" value="BLL1576 PROTEIN"/>
    <property type="match status" value="1"/>
</dbReference>
<dbReference type="Pfam" id="PF13007">
    <property type="entry name" value="LZ_Tnp_IS66"/>
    <property type="match status" value="1"/>
</dbReference>
<keyword evidence="1" id="KW-0175">Coiled coil</keyword>
<dbReference type="InterPro" id="IPR024463">
    <property type="entry name" value="Transposase_TnpC_homeodom"/>
</dbReference>
<evidence type="ECO:0000256" key="1">
    <source>
        <dbReference type="SAM" id="Coils"/>
    </source>
</evidence>
<proteinExistence type="predicted"/>
<evidence type="ECO:0000313" key="7">
    <source>
        <dbReference type="Proteomes" id="UP000198811"/>
    </source>
</evidence>
<evidence type="ECO:0000259" key="2">
    <source>
        <dbReference type="Pfam" id="PF03050"/>
    </source>
</evidence>
<dbReference type="NCBIfam" id="NF033517">
    <property type="entry name" value="transpos_IS66"/>
    <property type="match status" value="1"/>
</dbReference>
<keyword evidence="7" id="KW-1185">Reference proteome</keyword>